<evidence type="ECO:0000256" key="3">
    <source>
        <dbReference type="ARBA" id="ARBA00022692"/>
    </source>
</evidence>
<evidence type="ECO:0000259" key="8">
    <source>
        <dbReference type="Pfam" id="PF12704"/>
    </source>
</evidence>
<evidence type="ECO:0000259" key="7">
    <source>
        <dbReference type="Pfam" id="PF02687"/>
    </source>
</evidence>
<keyword evidence="2" id="KW-1003">Cell membrane</keyword>
<dbReference type="Pfam" id="PF02687">
    <property type="entry name" value="FtsX"/>
    <property type="match status" value="1"/>
</dbReference>
<dbReference type="GeneID" id="83016664"/>
<keyword evidence="5 6" id="KW-0472">Membrane</keyword>
<keyword evidence="4 6" id="KW-1133">Transmembrane helix</keyword>
<dbReference type="InterPro" id="IPR025857">
    <property type="entry name" value="MacB_PCD"/>
</dbReference>
<accession>A0A412FN52</accession>
<reference evidence="9 10" key="1">
    <citation type="submission" date="2018-08" db="EMBL/GenBank/DDBJ databases">
        <title>A genome reference for cultivated species of the human gut microbiota.</title>
        <authorList>
            <person name="Zou Y."/>
            <person name="Xue W."/>
            <person name="Luo G."/>
        </authorList>
    </citation>
    <scope>NUCLEOTIDE SEQUENCE [LARGE SCALE GENOMIC DNA]</scope>
    <source>
        <strain evidence="9 10">AF24-29</strain>
    </source>
</reference>
<dbReference type="GO" id="GO:0022857">
    <property type="term" value="F:transmembrane transporter activity"/>
    <property type="evidence" value="ECO:0007669"/>
    <property type="project" value="TreeGrafter"/>
</dbReference>
<proteinExistence type="predicted"/>
<dbReference type="PANTHER" id="PTHR30572:SF9">
    <property type="entry name" value="ABC TRANSPORTER PERMEASE PROTEIN"/>
    <property type="match status" value="1"/>
</dbReference>
<feature type="transmembrane region" description="Helical" evidence="6">
    <location>
        <begin position="477"/>
        <end position="501"/>
    </location>
</feature>
<sequence length="513" mass="56778">MNFIQRAFRHLTRSKTKSLLLTLTFFLIANFVVVGFSISSAAAEAKTETRRKMNPVVEFTMDFDAWYEKYMSLDQEERKTFAYPKPDPELVKKMLADSRVKSADWTRSTMGYADGFAPVEIQRPQKEEDEDDGGMFSSSIVVSETLSGSGQKTEQKPNLTLLGLLSPQMNKLADGTWSLAQGRMITQEEIENGSPVAVIDKRLAEANNLSVGDFIKIKLYSDEEMNAIADTQNDNVLDLEIVGILDSAEELSSEELQWASEYSHPANQVLVPLPLYAQRDLALMTLFHQANPKVMEAKPEDYDPSSVVFVLNDPLEVDAFRDQYNQNLDEYLIMDANDEMYQRLSKPLDTLTVFSDLIVAVVLINAVVIITLVSALTLKTRETEIGILLSIGVSKVKIVGQLFSELLITAMIGFVLASVSGSMIAGSVGEKALAMQVQENQTSESGGFAYSSSESLFNEVSQEEVTASYHAGVDAGILIQIFILGVGVVFISTLIPSMMVLRFNPKKILMSQN</sequence>
<keyword evidence="3 6" id="KW-0812">Transmembrane</keyword>
<feature type="transmembrane region" description="Helical" evidence="6">
    <location>
        <begin position="357"/>
        <end position="378"/>
    </location>
</feature>
<dbReference type="InterPro" id="IPR003838">
    <property type="entry name" value="ABC3_permease_C"/>
</dbReference>
<feature type="domain" description="ABC3 transporter permease C-terminal" evidence="7">
    <location>
        <begin position="358"/>
        <end position="505"/>
    </location>
</feature>
<dbReference type="Proteomes" id="UP000284178">
    <property type="component" value="Unassembled WGS sequence"/>
</dbReference>
<protein>
    <submittedName>
        <fullName evidence="9">ABC transporter permease</fullName>
    </submittedName>
</protein>
<evidence type="ECO:0000256" key="4">
    <source>
        <dbReference type="ARBA" id="ARBA00022989"/>
    </source>
</evidence>
<dbReference type="InterPro" id="IPR050250">
    <property type="entry name" value="Macrolide_Exporter_MacB"/>
</dbReference>
<comment type="caution">
    <text evidence="9">The sequence shown here is derived from an EMBL/GenBank/DDBJ whole genome shotgun (WGS) entry which is preliminary data.</text>
</comment>
<evidence type="ECO:0000256" key="1">
    <source>
        <dbReference type="ARBA" id="ARBA00004651"/>
    </source>
</evidence>
<comment type="subcellular location">
    <subcellularLocation>
        <location evidence="1">Cell membrane</location>
        <topology evidence="1">Multi-pass membrane protein</topology>
    </subcellularLocation>
</comment>
<evidence type="ECO:0000313" key="9">
    <source>
        <dbReference type="EMBL" id="RGR69561.1"/>
    </source>
</evidence>
<dbReference type="GO" id="GO:0005886">
    <property type="term" value="C:plasma membrane"/>
    <property type="evidence" value="ECO:0007669"/>
    <property type="project" value="UniProtKB-SubCell"/>
</dbReference>
<dbReference type="EMBL" id="QRUP01000023">
    <property type="protein sequence ID" value="RGR69561.1"/>
    <property type="molecule type" value="Genomic_DNA"/>
</dbReference>
<dbReference type="RefSeq" id="WP_117895882.1">
    <property type="nucleotide sequence ID" value="NZ_CABJCV010000023.1"/>
</dbReference>
<organism evidence="9 10">
    <name type="scientific">Holdemania filiformis</name>
    <dbReference type="NCBI Taxonomy" id="61171"/>
    <lineage>
        <taxon>Bacteria</taxon>
        <taxon>Bacillati</taxon>
        <taxon>Bacillota</taxon>
        <taxon>Erysipelotrichia</taxon>
        <taxon>Erysipelotrichales</taxon>
        <taxon>Erysipelotrichaceae</taxon>
        <taxon>Holdemania</taxon>
    </lineage>
</organism>
<evidence type="ECO:0000313" key="10">
    <source>
        <dbReference type="Proteomes" id="UP000284178"/>
    </source>
</evidence>
<dbReference type="AlphaFoldDB" id="A0A412FN52"/>
<dbReference type="PANTHER" id="PTHR30572">
    <property type="entry name" value="MEMBRANE COMPONENT OF TRANSPORTER-RELATED"/>
    <property type="match status" value="1"/>
</dbReference>
<dbReference type="Pfam" id="PF12704">
    <property type="entry name" value="MacB_PCD"/>
    <property type="match status" value="1"/>
</dbReference>
<evidence type="ECO:0000256" key="6">
    <source>
        <dbReference type="SAM" id="Phobius"/>
    </source>
</evidence>
<keyword evidence="10" id="KW-1185">Reference proteome</keyword>
<evidence type="ECO:0000256" key="5">
    <source>
        <dbReference type="ARBA" id="ARBA00023136"/>
    </source>
</evidence>
<feature type="transmembrane region" description="Helical" evidence="6">
    <location>
        <begin position="398"/>
        <end position="419"/>
    </location>
</feature>
<gene>
    <name evidence="9" type="ORF">DWY25_14775</name>
</gene>
<name>A0A412FN52_9FIRM</name>
<feature type="domain" description="MacB-like periplasmic core" evidence="8">
    <location>
        <begin position="147"/>
        <end position="322"/>
    </location>
</feature>
<evidence type="ECO:0000256" key="2">
    <source>
        <dbReference type="ARBA" id="ARBA00022475"/>
    </source>
</evidence>